<dbReference type="Proteomes" id="UP000663870">
    <property type="component" value="Unassembled WGS sequence"/>
</dbReference>
<dbReference type="PANTHER" id="PTHR10476">
    <property type="entry name" value="CHARGED MULTIVESICULAR BODY PROTEIN"/>
    <property type="match status" value="1"/>
</dbReference>
<evidence type="ECO:0000256" key="3">
    <source>
        <dbReference type="ARBA" id="ARBA00022703"/>
    </source>
</evidence>
<dbReference type="AlphaFoldDB" id="A0A815B6P5"/>
<dbReference type="InterPro" id="IPR036834">
    <property type="entry name" value="Bcl-2-like_sf"/>
</dbReference>
<dbReference type="Pfam" id="PF00452">
    <property type="entry name" value="Bcl-2"/>
    <property type="match status" value="1"/>
</dbReference>
<dbReference type="EMBL" id="CAJNOH010000126">
    <property type="protein sequence ID" value="CAF0891144.1"/>
    <property type="molecule type" value="Genomic_DNA"/>
</dbReference>
<sequence length="372" mass="42548">MLYFDEHDEGRIQAETMEVVVALICQISSKNQNYKRIKEHVDRLIHRHEILFTGMLRKLDSLSIKINKDEKNRQDIIDDLLCHDLTTIFNYLIQNDNISWGKIITILAFSTFIARKHNDISDRIAHVTGQYIVKRLTIWIKDHGGWDSMAFMDSTYDIDHLNKMFFFSMTCIAINYNNMSDKLAFQFKMQTKMLERQAISHDKQEKIERDKVKKALMKGNIEAGKIHAENAIRHHSESLNCKRMAARVDGVQARVANSAAQRQMAASLKQTVALMSKVTANMPLTETSKLMDSLEKNFEDLEVKTKVMDDAMQNATSVQQPVDQVANLMQEMADEAGIELNLNIPSAPSTVAAAARTEQDELTQRLAKLRES</sequence>
<dbReference type="InterPro" id="IPR005024">
    <property type="entry name" value="Snf7_fam"/>
</dbReference>
<dbReference type="Proteomes" id="UP000663854">
    <property type="component" value="Unassembled WGS sequence"/>
</dbReference>
<gene>
    <name evidence="6" type="ORF">JXQ802_LOCUS27841</name>
    <name evidence="5" type="ORF">PYM288_LOCUS9028</name>
</gene>
<dbReference type="SUPFAM" id="SSF56854">
    <property type="entry name" value="Bcl-2 inhibitors of programmed cell death"/>
    <property type="match status" value="1"/>
</dbReference>
<protein>
    <recommendedName>
        <fullName evidence="4">Bcl-2 Bcl-2 homology region 1-3 domain-containing protein</fullName>
    </recommendedName>
</protein>
<dbReference type="GO" id="GO:0007034">
    <property type="term" value="P:vacuolar transport"/>
    <property type="evidence" value="ECO:0007669"/>
    <property type="project" value="InterPro"/>
</dbReference>
<comment type="caution">
    <text evidence="6">The sequence shown here is derived from an EMBL/GenBank/DDBJ whole genome shotgun (WGS) entry which is preliminary data.</text>
</comment>
<dbReference type="InterPro" id="IPR046371">
    <property type="entry name" value="Bcl-2_BH1-3"/>
</dbReference>
<reference evidence="6" key="1">
    <citation type="submission" date="2021-02" db="EMBL/GenBank/DDBJ databases">
        <authorList>
            <person name="Nowell W R."/>
        </authorList>
    </citation>
    <scope>NUCLEOTIDE SEQUENCE</scope>
</reference>
<feature type="domain" description="Bcl-2 Bcl-2 homology region 1-3" evidence="4">
    <location>
        <begin position="59"/>
        <end position="146"/>
    </location>
</feature>
<evidence type="ECO:0000256" key="2">
    <source>
        <dbReference type="ARBA" id="ARBA00009458"/>
    </source>
</evidence>
<dbReference type="Gene3D" id="1.10.437.10">
    <property type="entry name" value="Blc2-like"/>
    <property type="match status" value="1"/>
</dbReference>
<keyword evidence="3" id="KW-0053">Apoptosis</keyword>
<comment type="similarity">
    <text evidence="1">Belongs to the SNF7 family.</text>
</comment>
<dbReference type="Gene3D" id="6.10.140.1230">
    <property type="match status" value="1"/>
</dbReference>
<accession>A0A815B6P5</accession>
<evidence type="ECO:0000259" key="4">
    <source>
        <dbReference type="SMART" id="SM00337"/>
    </source>
</evidence>
<dbReference type="InterPro" id="IPR002475">
    <property type="entry name" value="Bcl2-like"/>
</dbReference>
<evidence type="ECO:0000256" key="1">
    <source>
        <dbReference type="ARBA" id="ARBA00006190"/>
    </source>
</evidence>
<comment type="similarity">
    <text evidence="2">Belongs to the Bcl-2 family.</text>
</comment>
<name>A0A815B6P5_9BILA</name>
<dbReference type="Pfam" id="PF03357">
    <property type="entry name" value="Snf7"/>
    <property type="match status" value="1"/>
</dbReference>
<organism evidence="6 7">
    <name type="scientific">Rotaria sordida</name>
    <dbReference type="NCBI Taxonomy" id="392033"/>
    <lineage>
        <taxon>Eukaryota</taxon>
        <taxon>Metazoa</taxon>
        <taxon>Spiralia</taxon>
        <taxon>Gnathifera</taxon>
        <taxon>Rotifera</taxon>
        <taxon>Eurotatoria</taxon>
        <taxon>Bdelloidea</taxon>
        <taxon>Philodinida</taxon>
        <taxon>Philodinidae</taxon>
        <taxon>Rotaria</taxon>
    </lineage>
</organism>
<dbReference type="PROSITE" id="PS50062">
    <property type="entry name" value="BCL2_FAMILY"/>
    <property type="match status" value="1"/>
</dbReference>
<evidence type="ECO:0000313" key="6">
    <source>
        <dbReference type="EMBL" id="CAF1268068.1"/>
    </source>
</evidence>
<dbReference type="GO" id="GO:0042981">
    <property type="term" value="P:regulation of apoptotic process"/>
    <property type="evidence" value="ECO:0007669"/>
    <property type="project" value="InterPro"/>
</dbReference>
<evidence type="ECO:0000313" key="5">
    <source>
        <dbReference type="EMBL" id="CAF0891144.1"/>
    </source>
</evidence>
<keyword evidence="7" id="KW-1185">Reference proteome</keyword>
<dbReference type="SMART" id="SM00337">
    <property type="entry name" value="BCL"/>
    <property type="match status" value="1"/>
</dbReference>
<dbReference type="EMBL" id="CAJNOL010001024">
    <property type="protein sequence ID" value="CAF1268068.1"/>
    <property type="molecule type" value="Genomic_DNA"/>
</dbReference>
<evidence type="ECO:0000313" key="7">
    <source>
        <dbReference type="Proteomes" id="UP000663870"/>
    </source>
</evidence>
<proteinExistence type="inferred from homology"/>
<dbReference type="GO" id="GO:0006915">
    <property type="term" value="P:apoptotic process"/>
    <property type="evidence" value="ECO:0007669"/>
    <property type="project" value="UniProtKB-KW"/>
</dbReference>